<keyword evidence="2" id="KW-1185">Reference proteome</keyword>
<name>A0A143HC61_9BACL</name>
<reference evidence="1 2" key="1">
    <citation type="journal article" date="2016" name="Genome Announc.">
        <title>Whole-Genome Sequence of Rummeliibacillus stabekisii Strain PP9 Isolated from Antarctic Soil.</title>
        <authorList>
            <person name="da Mota F.F."/>
            <person name="Vollu R.E."/>
            <person name="Jurelevicius D."/>
            <person name="Seldin L."/>
        </authorList>
    </citation>
    <scope>NUCLEOTIDE SEQUENCE [LARGE SCALE GENOMIC DNA]</scope>
    <source>
        <strain evidence="1 2">PP9</strain>
    </source>
</reference>
<proteinExistence type="predicted"/>
<organism evidence="1 2">
    <name type="scientific">Rummeliibacillus stabekisii</name>
    <dbReference type="NCBI Taxonomy" id="241244"/>
    <lineage>
        <taxon>Bacteria</taxon>
        <taxon>Bacillati</taxon>
        <taxon>Bacillota</taxon>
        <taxon>Bacilli</taxon>
        <taxon>Bacillales</taxon>
        <taxon>Caryophanaceae</taxon>
        <taxon>Rummeliibacillus</taxon>
    </lineage>
</organism>
<dbReference type="KEGG" id="rst:ATY39_07510"/>
<evidence type="ECO:0000313" key="2">
    <source>
        <dbReference type="Proteomes" id="UP000076021"/>
    </source>
</evidence>
<dbReference type="RefSeq" id="WP_066788012.1">
    <property type="nucleotide sequence ID" value="NZ_CP014806.1"/>
</dbReference>
<reference evidence="2" key="2">
    <citation type="submission" date="2016-03" db="EMBL/GenBank/DDBJ databases">
        <authorList>
            <person name="Ploux O."/>
        </authorList>
    </citation>
    <scope>NUCLEOTIDE SEQUENCE [LARGE SCALE GENOMIC DNA]</scope>
    <source>
        <strain evidence="2">PP9</strain>
    </source>
</reference>
<gene>
    <name evidence="1" type="ORF">ATY39_07510</name>
</gene>
<accession>A0A143HC61</accession>
<evidence type="ECO:0000313" key="1">
    <source>
        <dbReference type="EMBL" id="AMW99323.1"/>
    </source>
</evidence>
<sequence>MREKNEYFEVTTDGLFNGPCAVYVKSNTKEEAINIALVKLNEEWEGILEGYENKEFTIHAVTILNDTNSYLTYE</sequence>
<dbReference type="STRING" id="241244.ATY39_07510"/>
<protein>
    <submittedName>
        <fullName evidence="1">Uncharacterized protein</fullName>
    </submittedName>
</protein>
<dbReference type="EMBL" id="CP014806">
    <property type="protein sequence ID" value="AMW99323.1"/>
    <property type="molecule type" value="Genomic_DNA"/>
</dbReference>
<dbReference type="Proteomes" id="UP000076021">
    <property type="component" value="Chromosome"/>
</dbReference>
<dbReference type="AlphaFoldDB" id="A0A143HC61"/>